<proteinExistence type="predicted"/>
<gene>
    <name evidence="2" type="primary">LOC101498300</name>
</gene>
<dbReference type="AlphaFoldDB" id="A0A1S2YFP1"/>
<name>A0A1S2YFP1_CICAR</name>
<dbReference type="RefSeq" id="XP_004504124.1">
    <property type="nucleotide sequence ID" value="XM_004504067.3"/>
</dbReference>
<protein>
    <submittedName>
        <fullName evidence="2">Uncharacterized protein LOC101498300</fullName>
    </submittedName>
</protein>
<evidence type="ECO:0000313" key="1">
    <source>
        <dbReference type="Proteomes" id="UP000087171"/>
    </source>
</evidence>
<reference evidence="1" key="1">
    <citation type="journal article" date="2013" name="Nat. Biotechnol.">
        <title>Draft genome sequence of chickpea (Cicer arietinum) provides a resource for trait improvement.</title>
        <authorList>
            <person name="Varshney R.K."/>
            <person name="Song C."/>
            <person name="Saxena R.K."/>
            <person name="Azam S."/>
            <person name="Yu S."/>
            <person name="Sharpe A.G."/>
            <person name="Cannon S."/>
            <person name="Baek J."/>
            <person name="Rosen B.D."/>
            <person name="Tar'an B."/>
            <person name="Millan T."/>
            <person name="Zhang X."/>
            <person name="Ramsay L.D."/>
            <person name="Iwata A."/>
            <person name="Wang Y."/>
            <person name="Nelson W."/>
            <person name="Farmer A.D."/>
            <person name="Gaur P.M."/>
            <person name="Soderlund C."/>
            <person name="Penmetsa R.V."/>
            <person name="Xu C."/>
            <person name="Bharti A.K."/>
            <person name="He W."/>
            <person name="Winter P."/>
            <person name="Zhao S."/>
            <person name="Hane J.K."/>
            <person name="Carrasquilla-Garcia N."/>
            <person name="Condie J.A."/>
            <person name="Upadhyaya H.D."/>
            <person name="Luo M.C."/>
            <person name="Thudi M."/>
            <person name="Gowda C.L."/>
            <person name="Singh N.P."/>
            <person name="Lichtenzveig J."/>
            <person name="Gali K.K."/>
            <person name="Rubio J."/>
            <person name="Nadarajan N."/>
            <person name="Dolezel J."/>
            <person name="Bansal K.C."/>
            <person name="Xu X."/>
            <person name="Edwards D."/>
            <person name="Zhang G."/>
            <person name="Kahl G."/>
            <person name="Gil J."/>
            <person name="Singh K.B."/>
            <person name="Datta S.K."/>
            <person name="Jackson S.A."/>
            <person name="Wang J."/>
            <person name="Cook D.R."/>
        </authorList>
    </citation>
    <scope>NUCLEOTIDE SEQUENCE [LARGE SCALE GENOMIC DNA]</scope>
    <source>
        <strain evidence="1">cv. CDC Frontier</strain>
    </source>
</reference>
<accession>A0A1S2YFP1</accession>
<evidence type="ECO:0000313" key="2">
    <source>
        <dbReference type="RefSeq" id="XP_004504124.1"/>
    </source>
</evidence>
<reference evidence="2" key="2">
    <citation type="submission" date="2025-08" db="UniProtKB">
        <authorList>
            <consortium name="RefSeq"/>
        </authorList>
    </citation>
    <scope>IDENTIFICATION</scope>
    <source>
        <tissue evidence="2">Etiolated seedlings</tissue>
    </source>
</reference>
<dbReference type="OrthoDB" id="1432655at2759"/>
<keyword evidence="1" id="KW-1185">Reference proteome</keyword>
<organism evidence="1 2">
    <name type="scientific">Cicer arietinum</name>
    <name type="common">Chickpea</name>
    <name type="synonym">Garbanzo</name>
    <dbReference type="NCBI Taxonomy" id="3827"/>
    <lineage>
        <taxon>Eukaryota</taxon>
        <taxon>Viridiplantae</taxon>
        <taxon>Streptophyta</taxon>
        <taxon>Embryophyta</taxon>
        <taxon>Tracheophyta</taxon>
        <taxon>Spermatophyta</taxon>
        <taxon>Magnoliopsida</taxon>
        <taxon>eudicotyledons</taxon>
        <taxon>Gunneridae</taxon>
        <taxon>Pentapetalae</taxon>
        <taxon>rosids</taxon>
        <taxon>fabids</taxon>
        <taxon>Fabales</taxon>
        <taxon>Fabaceae</taxon>
        <taxon>Papilionoideae</taxon>
        <taxon>50 kb inversion clade</taxon>
        <taxon>NPAAA clade</taxon>
        <taxon>Hologalegina</taxon>
        <taxon>IRL clade</taxon>
        <taxon>Cicereae</taxon>
        <taxon>Cicer</taxon>
    </lineage>
</organism>
<dbReference type="Proteomes" id="UP000087171">
    <property type="component" value="Chromosome Ca6"/>
</dbReference>
<dbReference type="PaxDb" id="3827-XP_004504124.1"/>
<sequence length="103" mass="12406">MAYQNRKHNNHGWSHMHEVNEFAAYPRYRYQDRRVEIYEEPIAEVEQYSYVEARRETETDRRGTSFGNQYGTYESVDQEAGAFIQHEHRRMELAKLMSSRNGN</sequence>